<feature type="binding site" evidence="17">
    <location>
        <begin position="41"/>
        <end position="56"/>
    </location>
    <ligand>
        <name>FAD</name>
        <dbReference type="ChEBI" id="CHEBI:57692"/>
    </ligand>
</feature>
<dbReference type="GO" id="GO:0009055">
    <property type="term" value="F:electron transfer activity"/>
    <property type="evidence" value="ECO:0007669"/>
    <property type="project" value="TreeGrafter"/>
</dbReference>
<evidence type="ECO:0000256" key="12">
    <source>
        <dbReference type="ARBA" id="ARBA00023136"/>
    </source>
</evidence>
<feature type="binding site" evidence="16">
    <location>
        <position position="403"/>
    </location>
    <ligand>
        <name>substrate</name>
    </ligand>
</feature>
<dbReference type="InterPro" id="IPR036188">
    <property type="entry name" value="FAD/NAD-bd_sf"/>
</dbReference>
<feature type="domain" description="Fumarate reductase/succinate dehydrogenase flavoprotein-like C-terminal" evidence="21">
    <location>
        <begin position="464"/>
        <end position="602"/>
    </location>
</feature>
<dbReference type="EC" id="1.3.5.1" evidence="5 19"/>
<feature type="binding site" evidence="17">
    <location>
        <begin position="408"/>
        <end position="409"/>
    </location>
    <ligand>
        <name>FAD</name>
        <dbReference type="ChEBI" id="CHEBI:57692"/>
    </ligand>
</feature>
<dbReference type="Proteomes" id="UP000244898">
    <property type="component" value="Unassembled WGS sequence"/>
</dbReference>
<feature type="binding site" evidence="17">
    <location>
        <position position="392"/>
    </location>
    <ligand>
        <name>FAD</name>
        <dbReference type="ChEBI" id="CHEBI:57692"/>
    </ligand>
</feature>
<comment type="cofactor">
    <cofactor evidence="17">
        <name>FAD</name>
        <dbReference type="ChEBI" id="CHEBI:57692"/>
    </cofactor>
    <text evidence="17">Flavinylated by SdhE, about 5% flavinylation occurs in the absence of SdhE.</text>
</comment>
<evidence type="ECO:0000256" key="16">
    <source>
        <dbReference type="PIRSR" id="PIRSR611281-2"/>
    </source>
</evidence>
<evidence type="ECO:0000256" key="8">
    <source>
        <dbReference type="ARBA" id="ARBA00022630"/>
    </source>
</evidence>
<evidence type="ECO:0000256" key="18">
    <source>
        <dbReference type="PIRSR" id="PIRSR611281-4"/>
    </source>
</evidence>
<keyword evidence="19" id="KW-1003">Cell membrane</keyword>
<feature type="binding site" evidence="16">
    <location>
        <position position="358"/>
    </location>
    <ligand>
        <name>substrate</name>
    </ligand>
</feature>
<dbReference type="FunFam" id="1.20.58.100:FF:000001">
    <property type="entry name" value="Succinate dehydrogenase flavoprotein subunit (SdhA)"/>
    <property type="match status" value="1"/>
</dbReference>
<comment type="subcellular location">
    <subcellularLocation>
        <location evidence="1 19">Cell inner membrane</location>
        <topology evidence="1 19">Peripheral membrane protein</topology>
        <orientation evidence="1 19">Cytoplasmic side</orientation>
    </subcellularLocation>
</comment>
<evidence type="ECO:0000256" key="11">
    <source>
        <dbReference type="ARBA" id="ARBA00023002"/>
    </source>
</evidence>
<comment type="pathway">
    <text evidence="2 19">Carbohydrate metabolism; tricarboxylic acid cycle; fumarate from succinate (bacterial route): step 1/1.</text>
</comment>
<dbReference type="NCBIfam" id="TIGR01816">
    <property type="entry name" value="sdhA_forward"/>
    <property type="match status" value="1"/>
</dbReference>
<feature type="domain" description="FAD-dependent oxidoreductase 2 FAD-binding" evidence="20">
    <location>
        <begin position="13"/>
        <end position="409"/>
    </location>
</feature>
<dbReference type="InterPro" id="IPR014006">
    <property type="entry name" value="Succ_Dhase_FrdA_Gneg"/>
</dbReference>
<dbReference type="GO" id="GO:0008177">
    <property type="term" value="F:succinate dehydrogenase (quinone) activity"/>
    <property type="evidence" value="ECO:0007669"/>
    <property type="project" value="UniProtKB-EC"/>
</dbReference>
<keyword evidence="9 17" id="KW-0274">FAD</keyword>
<dbReference type="Gene3D" id="4.10.80.40">
    <property type="entry name" value="succinate dehydrogenase protein domain"/>
    <property type="match status" value="1"/>
</dbReference>
<dbReference type="NCBIfam" id="TIGR01812">
    <property type="entry name" value="sdhA_frdA_Gneg"/>
    <property type="match status" value="1"/>
</dbReference>
<dbReference type="InterPro" id="IPR011281">
    <property type="entry name" value="Succ_DH_flav_su_fwd"/>
</dbReference>
<keyword evidence="19" id="KW-0997">Cell inner membrane</keyword>
<feature type="modified residue" description="Tele-8alpha-FAD histidine" evidence="18">
    <location>
        <position position="49"/>
    </location>
</feature>
<evidence type="ECO:0000313" key="23">
    <source>
        <dbReference type="Proteomes" id="UP000244898"/>
    </source>
</evidence>
<evidence type="ECO:0000259" key="21">
    <source>
        <dbReference type="Pfam" id="PF02910"/>
    </source>
</evidence>
<dbReference type="InterPro" id="IPR015939">
    <property type="entry name" value="Fum_Rdtase/Succ_DH_flav-like_C"/>
</dbReference>
<comment type="similarity">
    <text evidence="3 19">Belongs to the FAD-dependent oxidoreductase 2 family. FRD/SDH subfamily.</text>
</comment>
<evidence type="ECO:0000313" key="22">
    <source>
        <dbReference type="EMBL" id="SPJ27875.1"/>
    </source>
</evidence>
<evidence type="ECO:0000256" key="14">
    <source>
        <dbReference type="NCBIfam" id="TIGR01816"/>
    </source>
</evidence>
<organism evidence="22 23">
    <name type="scientific">Falsiruegeria mediterranea M17</name>
    <dbReference type="NCBI Taxonomy" id="1200281"/>
    <lineage>
        <taxon>Bacteria</taxon>
        <taxon>Pseudomonadati</taxon>
        <taxon>Pseudomonadota</taxon>
        <taxon>Alphaproteobacteria</taxon>
        <taxon>Rhodobacterales</taxon>
        <taxon>Roseobacteraceae</taxon>
        <taxon>Falsiruegeria</taxon>
    </lineage>
</organism>
<evidence type="ECO:0000256" key="17">
    <source>
        <dbReference type="PIRSR" id="PIRSR611281-3"/>
    </source>
</evidence>
<dbReference type="InterPro" id="IPR037099">
    <property type="entry name" value="Fum_R/Succ_DH_flav-like_C_sf"/>
</dbReference>
<dbReference type="PANTHER" id="PTHR11632">
    <property type="entry name" value="SUCCINATE DEHYDROGENASE 2 FLAVOPROTEIN SUBUNIT"/>
    <property type="match status" value="1"/>
</dbReference>
<evidence type="ECO:0000256" key="1">
    <source>
        <dbReference type="ARBA" id="ARBA00004515"/>
    </source>
</evidence>
<gene>
    <name evidence="22" type="primary">sdhA</name>
    <name evidence="22" type="ORF">TRM7615_01369</name>
</gene>
<dbReference type="Gene3D" id="3.50.50.60">
    <property type="entry name" value="FAD/NAD(P)-binding domain"/>
    <property type="match status" value="1"/>
</dbReference>
<evidence type="ECO:0000256" key="5">
    <source>
        <dbReference type="ARBA" id="ARBA00012792"/>
    </source>
</evidence>
<evidence type="ECO:0000256" key="6">
    <source>
        <dbReference type="ARBA" id="ARBA00019965"/>
    </source>
</evidence>
<sequence length="604" mass="65453">MTAAYEYETHDYDVVVVGAGGAGLRATLGMAEQGLRTACVTKVFPTRSHTVAAQGGIAASLSNMGPDHWQWHMYDTVKGSDWLGDTDAMEYLAREAPKAVYELEHYGVPFSRTEEGKIYQRPFGGHTTEFGEGPAVQRTCAAADRTGHAILHTLYGQSLKNNAEFYIEYFAIDLLMSDDGQCQGVVCWKLDDGTMHVFNAKMVVLATGGYGRAYFSATSAHTCTGDGGGMVMRAGLPMQDLEFVQFHPTGIYGSGCLITEGARGEGGYLTNSEGERFMERYAPQYKDLAPRDYVSRSMTMEIREGRGVGGEGDHIHLNLSHLPAEALAERLPGISESAKIFAGVDVTKEPIPVLPTVHYNMGGIPTNYWGEVLNPTAEDPTAIVPGLMAVGEAGCASVHGANRLGSNSLIDLVVFGRASAIKAGEVVNPNTAVPQASADKVEKVFERFDSLRYTKGAIPTADLRLEMQKTMQRDAAVFRTAKTMAEGVEAMTEIAGKMGDVQVTDQSLVWNSDLMETLELTNLMPSALATIVSAEARKESRGAHAHEDHTERDDENWRVHTVSRIDETGTKCDLSYRPVITDPLSTEAEGGISLKKIAPKARTF</sequence>
<dbReference type="UniPathway" id="UPA00223">
    <property type="reaction ID" value="UER01005"/>
</dbReference>
<keyword evidence="19" id="KW-0816">Tricarboxylic acid cycle</keyword>
<dbReference type="PANTHER" id="PTHR11632:SF51">
    <property type="entry name" value="SUCCINATE DEHYDROGENASE [UBIQUINONE] FLAVOPROTEIN SUBUNIT, MITOCHONDRIAL"/>
    <property type="match status" value="1"/>
</dbReference>
<dbReference type="AlphaFoldDB" id="A0A2R8C621"/>
<dbReference type="InterPro" id="IPR027477">
    <property type="entry name" value="Succ_DH/fumarate_Rdtase_cat_sf"/>
</dbReference>
<feature type="active site" description="Proton acceptor" evidence="15">
    <location>
        <position position="291"/>
    </location>
</feature>
<dbReference type="GO" id="GO:0006099">
    <property type="term" value="P:tricarboxylic acid cycle"/>
    <property type="evidence" value="ECO:0007669"/>
    <property type="project" value="UniProtKB-UniRule"/>
</dbReference>
<dbReference type="Gene3D" id="1.20.58.100">
    <property type="entry name" value="Fumarate reductase/succinate dehydrogenase flavoprotein-like, C-terminal domain"/>
    <property type="match status" value="1"/>
</dbReference>
<evidence type="ECO:0000256" key="10">
    <source>
        <dbReference type="ARBA" id="ARBA00022982"/>
    </source>
</evidence>
<keyword evidence="11 19" id="KW-0560">Oxidoreductase</keyword>
<dbReference type="InterPro" id="IPR030664">
    <property type="entry name" value="SdhA/FrdA/AprA"/>
</dbReference>
<dbReference type="SUPFAM" id="SSF56425">
    <property type="entry name" value="Succinate dehydrogenase/fumarate reductase flavoprotein, catalytic domain"/>
    <property type="match status" value="1"/>
</dbReference>
<evidence type="ECO:0000256" key="9">
    <source>
        <dbReference type="ARBA" id="ARBA00022827"/>
    </source>
</evidence>
<dbReference type="InterPro" id="IPR003953">
    <property type="entry name" value="FAD-dep_OxRdtase_2_FAD-bd"/>
</dbReference>
<feature type="binding site" evidence="17">
    <location>
        <begin position="18"/>
        <end position="23"/>
    </location>
    <ligand>
        <name>FAD</name>
        <dbReference type="ChEBI" id="CHEBI:57692"/>
    </ligand>
</feature>
<feature type="binding site" evidence="17">
    <location>
        <position position="226"/>
    </location>
    <ligand>
        <name>FAD</name>
        <dbReference type="ChEBI" id="CHEBI:57692"/>
    </ligand>
</feature>
<dbReference type="RefSeq" id="WP_108786145.1">
    <property type="nucleotide sequence ID" value="NZ_ONZG01000003.1"/>
</dbReference>
<feature type="binding site" evidence="16">
    <location>
        <position position="247"/>
    </location>
    <ligand>
        <name>substrate</name>
    </ligand>
</feature>
<keyword evidence="7 19" id="KW-0813">Transport</keyword>
<keyword evidence="23" id="KW-1185">Reference proteome</keyword>
<protein>
    <recommendedName>
        <fullName evidence="6 14">Succinate dehydrogenase flavoprotein subunit</fullName>
        <ecNumber evidence="5 19">1.3.5.1</ecNumber>
    </recommendedName>
</protein>
<dbReference type="GO" id="GO:0022900">
    <property type="term" value="P:electron transport chain"/>
    <property type="evidence" value="ECO:0007669"/>
    <property type="project" value="UniProtKB-UniRule"/>
</dbReference>
<proteinExistence type="inferred from homology"/>
<keyword evidence="10 19" id="KW-0249">Electron transport</keyword>
<name>A0A2R8C621_9RHOB</name>
<reference evidence="23" key="1">
    <citation type="submission" date="2018-03" db="EMBL/GenBank/DDBJ databases">
        <authorList>
            <person name="Rodrigo-Torres L."/>
            <person name="Arahal R. D."/>
            <person name="Lucena T."/>
        </authorList>
    </citation>
    <scope>NUCLEOTIDE SEQUENCE [LARGE SCALE GENOMIC DNA]</scope>
    <source>
        <strain evidence="23">CECT 7615</strain>
    </source>
</reference>
<evidence type="ECO:0000256" key="3">
    <source>
        <dbReference type="ARBA" id="ARBA00008040"/>
    </source>
</evidence>
<evidence type="ECO:0000256" key="13">
    <source>
        <dbReference type="ARBA" id="ARBA00049220"/>
    </source>
</evidence>
<dbReference type="GO" id="GO:0009061">
    <property type="term" value="P:anaerobic respiration"/>
    <property type="evidence" value="ECO:0007669"/>
    <property type="project" value="TreeGrafter"/>
</dbReference>
<dbReference type="SUPFAM" id="SSF51905">
    <property type="entry name" value="FAD/NAD(P)-binding domain"/>
    <property type="match status" value="1"/>
</dbReference>
<dbReference type="GO" id="GO:0005886">
    <property type="term" value="C:plasma membrane"/>
    <property type="evidence" value="ECO:0007669"/>
    <property type="project" value="UniProtKB-SubCell"/>
</dbReference>
<dbReference type="Pfam" id="PF00890">
    <property type="entry name" value="FAD_binding_2"/>
    <property type="match status" value="1"/>
</dbReference>
<evidence type="ECO:0000256" key="7">
    <source>
        <dbReference type="ARBA" id="ARBA00022448"/>
    </source>
</evidence>
<dbReference type="Pfam" id="PF02910">
    <property type="entry name" value="Succ_DH_flav_C"/>
    <property type="match status" value="1"/>
</dbReference>
<dbReference type="PIRSF" id="PIRSF000171">
    <property type="entry name" value="SDHA_APRA_LASPO"/>
    <property type="match status" value="1"/>
</dbReference>
<dbReference type="FunFam" id="3.50.50.60:FF:000026">
    <property type="entry name" value="Succinate dehydrogenase flavoprotein subunit"/>
    <property type="match status" value="1"/>
</dbReference>
<comment type="catalytic activity">
    <reaction evidence="13 19">
        <text>a quinone + succinate = fumarate + a quinol</text>
        <dbReference type="Rhea" id="RHEA:40523"/>
        <dbReference type="ChEBI" id="CHEBI:24646"/>
        <dbReference type="ChEBI" id="CHEBI:29806"/>
        <dbReference type="ChEBI" id="CHEBI:30031"/>
        <dbReference type="ChEBI" id="CHEBI:132124"/>
        <dbReference type="EC" id="1.3.5.1"/>
    </reaction>
</comment>
<evidence type="ECO:0000256" key="15">
    <source>
        <dbReference type="PIRSR" id="PIRSR000171-1"/>
    </source>
</evidence>
<evidence type="ECO:0000259" key="20">
    <source>
        <dbReference type="Pfam" id="PF00890"/>
    </source>
</evidence>
<evidence type="ECO:0000256" key="19">
    <source>
        <dbReference type="RuleBase" id="RU362051"/>
    </source>
</evidence>
<dbReference type="GO" id="GO:0050660">
    <property type="term" value="F:flavin adenine dinucleotide binding"/>
    <property type="evidence" value="ECO:0007669"/>
    <property type="project" value="UniProtKB-UniRule"/>
</dbReference>
<dbReference type="FunFam" id="3.90.700.10:FF:000001">
    <property type="entry name" value="Mitochondrial succinate dehydrogenase flavoprotein subunit"/>
    <property type="match status" value="1"/>
</dbReference>
<accession>A0A2R8C621</accession>
<comment type="subunit">
    <text evidence="4">Part of an enzyme complex containing four subunits: a flavoprotein, an iron-sulfur, cytochrome b-556, and a hydrophobic anchor protein.</text>
</comment>
<evidence type="ECO:0000256" key="2">
    <source>
        <dbReference type="ARBA" id="ARBA00004894"/>
    </source>
</evidence>
<dbReference type="InterPro" id="IPR003952">
    <property type="entry name" value="FRD_SDH_FAD_BS"/>
</dbReference>
<evidence type="ECO:0000256" key="4">
    <source>
        <dbReference type="ARBA" id="ARBA00011294"/>
    </source>
</evidence>
<dbReference type="OrthoDB" id="9806724at2"/>
<keyword evidence="12 19" id="KW-0472">Membrane</keyword>
<keyword evidence="8 17" id="KW-0285">Flavoprotein</keyword>
<feature type="binding site" evidence="16">
    <location>
        <position position="259"/>
    </location>
    <ligand>
        <name>substrate</name>
    </ligand>
</feature>
<dbReference type="EMBL" id="ONZG01000003">
    <property type="protein sequence ID" value="SPJ27875.1"/>
    <property type="molecule type" value="Genomic_DNA"/>
</dbReference>
<dbReference type="Gene3D" id="3.90.700.10">
    <property type="entry name" value="Succinate dehydrogenase/fumarate reductase flavoprotein, catalytic domain"/>
    <property type="match status" value="1"/>
</dbReference>
<dbReference type="SUPFAM" id="SSF46977">
    <property type="entry name" value="Succinate dehydrogenase/fumarate reductase flavoprotein C-terminal domain"/>
    <property type="match status" value="1"/>
</dbReference>
<dbReference type="PROSITE" id="PS00504">
    <property type="entry name" value="FRD_SDH_FAD_BINDING"/>
    <property type="match status" value="1"/>
</dbReference>